<dbReference type="AlphaFoldDB" id="A0A0T5ZYF6"/>
<gene>
    <name evidence="1" type="ORF">XU08_C0001G0237</name>
</gene>
<accession>A0A0T5ZYF6</accession>
<comment type="caution">
    <text evidence="1">The sequence shown here is derived from an EMBL/GenBank/DDBJ whole genome shotgun (WGS) entry which is preliminary data.</text>
</comment>
<dbReference type="EMBL" id="LDXK01000001">
    <property type="protein sequence ID" value="KRT67825.1"/>
    <property type="molecule type" value="Genomic_DNA"/>
</dbReference>
<protein>
    <submittedName>
        <fullName evidence="1">Uncharacterized protein</fullName>
    </submittedName>
</protein>
<dbReference type="Proteomes" id="UP000051297">
    <property type="component" value="Unassembled WGS sequence"/>
</dbReference>
<name>A0A0T5ZYF6_UNCKA</name>
<sequence>MGVTFTNPGIKNTGVFLRKKKNALAIGQSVLVH</sequence>
<organism evidence="1 2">
    <name type="scientific">candidate division WWE3 bacterium CSP1-7</name>
    <dbReference type="NCBI Taxonomy" id="1576480"/>
    <lineage>
        <taxon>Bacteria</taxon>
        <taxon>Katanobacteria</taxon>
    </lineage>
</organism>
<proteinExistence type="predicted"/>
<reference evidence="1 2" key="1">
    <citation type="submission" date="2015-05" db="EMBL/GenBank/DDBJ databases">
        <title>Critical biogeochemical functions in the subsurface are associated with bacteria from new phyla and little studied lineages.</title>
        <authorList>
            <person name="Hug L.A."/>
            <person name="Thomas B.C."/>
            <person name="Sharon I."/>
            <person name="Brown C.T."/>
            <person name="Sharma R."/>
            <person name="Hettich R.L."/>
            <person name="Wilkins M.J."/>
            <person name="Williams K.H."/>
            <person name="Singh A."/>
            <person name="Banfield J.F."/>
        </authorList>
    </citation>
    <scope>NUCLEOTIDE SEQUENCE [LARGE SCALE GENOMIC DNA]</scope>
    <source>
        <strain evidence="1">CSP1-7</strain>
    </source>
</reference>
<evidence type="ECO:0000313" key="1">
    <source>
        <dbReference type="EMBL" id="KRT67825.1"/>
    </source>
</evidence>
<evidence type="ECO:0000313" key="2">
    <source>
        <dbReference type="Proteomes" id="UP000051297"/>
    </source>
</evidence>